<dbReference type="InterPro" id="IPR052895">
    <property type="entry name" value="HetReg/Transcr_Mod"/>
</dbReference>
<dbReference type="PANTHER" id="PTHR24148">
    <property type="entry name" value="ANKYRIN REPEAT DOMAIN-CONTAINING PROTEIN 39 HOMOLOG-RELATED"/>
    <property type="match status" value="1"/>
</dbReference>
<reference evidence="3" key="2">
    <citation type="journal article" date="2013" name="PLoS Genet.">
        <title>Comparative genome structure, secondary metabolite, and effector coding capacity across Cochliobolus pathogens.</title>
        <authorList>
            <person name="Condon B.J."/>
            <person name="Leng Y."/>
            <person name="Wu D."/>
            <person name="Bushley K.E."/>
            <person name="Ohm R.A."/>
            <person name="Otillar R."/>
            <person name="Martin J."/>
            <person name="Schackwitz W."/>
            <person name="Grimwood J."/>
            <person name="MohdZainudin N."/>
            <person name="Xue C."/>
            <person name="Wang R."/>
            <person name="Manning V.A."/>
            <person name="Dhillon B."/>
            <person name="Tu Z.J."/>
            <person name="Steffenson B.J."/>
            <person name="Salamov A."/>
            <person name="Sun H."/>
            <person name="Lowry S."/>
            <person name="LaButti K."/>
            <person name="Han J."/>
            <person name="Copeland A."/>
            <person name="Lindquist E."/>
            <person name="Barry K."/>
            <person name="Schmutz J."/>
            <person name="Baker S.E."/>
            <person name="Ciuffetti L.M."/>
            <person name="Grigoriev I.V."/>
            <person name="Zhong S."/>
            <person name="Turgeon B.G."/>
        </authorList>
    </citation>
    <scope>NUCLEOTIDE SEQUENCE [LARGE SCALE GENOMIC DNA]</scope>
    <source>
        <strain evidence="3">ND90Pr / ATCC 201652</strain>
    </source>
</reference>
<dbReference type="Pfam" id="PF06985">
    <property type="entry name" value="HET"/>
    <property type="match status" value="1"/>
</dbReference>
<feature type="domain" description="Heterokaryon incompatibility" evidence="1">
    <location>
        <begin position="1"/>
        <end position="82"/>
    </location>
</feature>
<dbReference type="PANTHER" id="PTHR24148:SF64">
    <property type="entry name" value="HETEROKARYON INCOMPATIBILITY DOMAIN-CONTAINING PROTEIN"/>
    <property type="match status" value="1"/>
</dbReference>
<evidence type="ECO:0000313" key="3">
    <source>
        <dbReference type="Proteomes" id="UP000016934"/>
    </source>
</evidence>
<dbReference type="OrthoDB" id="3682376at2759"/>
<dbReference type="KEGG" id="bsc:COCSADRAFT_98305"/>
<dbReference type="InterPro" id="IPR010730">
    <property type="entry name" value="HET"/>
</dbReference>
<dbReference type="Proteomes" id="UP000016934">
    <property type="component" value="Unassembled WGS sequence"/>
</dbReference>
<dbReference type="RefSeq" id="XP_007703359.1">
    <property type="nucleotide sequence ID" value="XM_007705169.1"/>
</dbReference>
<name>M2S182_COCSN</name>
<dbReference type="GeneID" id="19141780"/>
<proteinExistence type="predicted"/>
<sequence length="83" mass="9178">FDALSYTWGSPADPETLLAGSHEKGKLHIIRNLATALPYLKSPERERLICIDAICIDQSDYDASALQVQLMPDIYKAAENVVC</sequence>
<protein>
    <recommendedName>
        <fullName evidence="1">Heterokaryon incompatibility domain-containing protein</fullName>
    </recommendedName>
</protein>
<feature type="non-terminal residue" evidence="2">
    <location>
        <position position="1"/>
    </location>
</feature>
<evidence type="ECO:0000259" key="1">
    <source>
        <dbReference type="Pfam" id="PF06985"/>
    </source>
</evidence>
<organism evidence="2 3">
    <name type="scientific">Cochliobolus sativus (strain ND90Pr / ATCC 201652)</name>
    <name type="common">Common root rot and spot blotch fungus</name>
    <name type="synonym">Bipolaris sorokiniana</name>
    <dbReference type="NCBI Taxonomy" id="665912"/>
    <lineage>
        <taxon>Eukaryota</taxon>
        <taxon>Fungi</taxon>
        <taxon>Dikarya</taxon>
        <taxon>Ascomycota</taxon>
        <taxon>Pezizomycotina</taxon>
        <taxon>Dothideomycetes</taxon>
        <taxon>Pleosporomycetidae</taxon>
        <taxon>Pleosporales</taxon>
        <taxon>Pleosporineae</taxon>
        <taxon>Pleosporaceae</taxon>
        <taxon>Bipolaris</taxon>
    </lineage>
</organism>
<gene>
    <name evidence="2" type="ORF">COCSADRAFT_98305</name>
</gene>
<dbReference type="EMBL" id="KB445649">
    <property type="protein sequence ID" value="EMD61013.1"/>
    <property type="molecule type" value="Genomic_DNA"/>
</dbReference>
<dbReference type="HOGENOM" id="CLU_004184_6_3_1"/>
<accession>M2S182</accession>
<keyword evidence="3" id="KW-1185">Reference proteome</keyword>
<evidence type="ECO:0000313" key="2">
    <source>
        <dbReference type="EMBL" id="EMD61013.1"/>
    </source>
</evidence>
<dbReference type="AlphaFoldDB" id="M2S182"/>
<dbReference type="STRING" id="665912.M2S182"/>
<reference evidence="2 3" key="1">
    <citation type="journal article" date="2012" name="PLoS Pathog.">
        <title>Diverse lifestyles and strategies of plant pathogenesis encoded in the genomes of eighteen Dothideomycetes fungi.</title>
        <authorList>
            <person name="Ohm R.A."/>
            <person name="Feau N."/>
            <person name="Henrissat B."/>
            <person name="Schoch C.L."/>
            <person name="Horwitz B.A."/>
            <person name="Barry K.W."/>
            <person name="Condon B.J."/>
            <person name="Copeland A.C."/>
            <person name="Dhillon B."/>
            <person name="Glaser F."/>
            <person name="Hesse C.N."/>
            <person name="Kosti I."/>
            <person name="LaButti K."/>
            <person name="Lindquist E.A."/>
            <person name="Lucas S."/>
            <person name="Salamov A.A."/>
            <person name="Bradshaw R.E."/>
            <person name="Ciuffetti L."/>
            <person name="Hamelin R.C."/>
            <person name="Kema G.H.J."/>
            <person name="Lawrence C."/>
            <person name="Scott J.A."/>
            <person name="Spatafora J.W."/>
            <person name="Turgeon B.G."/>
            <person name="de Wit P.J.G.M."/>
            <person name="Zhong S."/>
            <person name="Goodwin S.B."/>
            <person name="Grigoriev I.V."/>
        </authorList>
    </citation>
    <scope>NUCLEOTIDE SEQUENCE [LARGE SCALE GENOMIC DNA]</scope>
    <source>
        <strain evidence="3">ND90Pr / ATCC 201652</strain>
    </source>
</reference>